<accession>A0A3L8P4R7</accession>
<gene>
    <name evidence="4" type="ORF">D9V37_07480</name>
</gene>
<dbReference type="Pfam" id="PF00296">
    <property type="entry name" value="Bac_luciferase"/>
    <property type="match status" value="1"/>
</dbReference>
<evidence type="ECO:0000313" key="4">
    <source>
        <dbReference type="EMBL" id="RLV50114.1"/>
    </source>
</evidence>
<dbReference type="GO" id="GO:0005829">
    <property type="term" value="C:cytosol"/>
    <property type="evidence" value="ECO:0007669"/>
    <property type="project" value="TreeGrafter"/>
</dbReference>
<dbReference type="OrthoDB" id="9776438at2"/>
<dbReference type="GO" id="GO:0016705">
    <property type="term" value="F:oxidoreductase activity, acting on paired donors, with incorporation or reduction of molecular oxygen"/>
    <property type="evidence" value="ECO:0007669"/>
    <property type="project" value="InterPro"/>
</dbReference>
<dbReference type="InterPro" id="IPR050766">
    <property type="entry name" value="Bact_Lucif_Oxidored"/>
</dbReference>
<evidence type="ECO:0000256" key="2">
    <source>
        <dbReference type="ARBA" id="ARBA00023033"/>
    </source>
</evidence>
<organism evidence="4 5">
    <name type="scientific">Nocardioides mangrovicus</name>
    <dbReference type="NCBI Taxonomy" id="2478913"/>
    <lineage>
        <taxon>Bacteria</taxon>
        <taxon>Bacillati</taxon>
        <taxon>Actinomycetota</taxon>
        <taxon>Actinomycetes</taxon>
        <taxon>Propionibacteriales</taxon>
        <taxon>Nocardioidaceae</taxon>
        <taxon>Nocardioides</taxon>
    </lineage>
</organism>
<dbReference type="Gene3D" id="3.20.20.30">
    <property type="entry name" value="Luciferase-like domain"/>
    <property type="match status" value="1"/>
</dbReference>
<evidence type="ECO:0000259" key="3">
    <source>
        <dbReference type="Pfam" id="PF00296"/>
    </source>
</evidence>
<feature type="domain" description="Luciferase-like" evidence="3">
    <location>
        <begin position="1"/>
        <end position="290"/>
    </location>
</feature>
<keyword evidence="2" id="KW-0503">Monooxygenase</keyword>
<dbReference type="InterPro" id="IPR011251">
    <property type="entry name" value="Luciferase-like_dom"/>
</dbReference>
<dbReference type="SUPFAM" id="SSF51679">
    <property type="entry name" value="Bacterial luciferase-like"/>
    <property type="match status" value="1"/>
</dbReference>
<dbReference type="AlphaFoldDB" id="A0A3L8P4R7"/>
<keyword evidence="1" id="KW-0560">Oxidoreductase</keyword>
<proteinExistence type="predicted"/>
<comment type="caution">
    <text evidence="4">The sequence shown here is derived from an EMBL/GenBank/DDBJ whole genome shotgun (WGS) entry which is preliminary data.</text>
</comment>
<dbReference type="GO" id="GO:0004497">
    <property type="term" value="F:monooxygenase activity"/>
    <property type="evidence" value="ECO:0007669"/>
    <property type="project" value="UniProtKB-KW"/>
</dbReference>
<evidence type="ECO:0000256" key="1">
    <source>
        <dbReference type="ARBA" id="ARBA00023002"/>
    </source>
</evidence>
<name>A0A3L8P4R7_9ACTN</name>
<dbReference type="RefSeq" id="WP_121805878.1">
    <property type="nucleotide sequence ID" value="NZ_RDBE01000006.1"/>
</dbReference>
<protein>
    <submittedName>
        <fullName evidence="4">LLM class flavin-dependent oxidoreductase</fullName>
    </submittedName>
</protein>
<dbReference type="InterPro" id="IPR036661">
    <property type="entry name" value="Luciferase-like_sf"/>
</dbReference>
<sequence length="327" mass="35044">MEFGVFSLTDVAGDTTVADRVRTVIDLGVHADEVGLDVFGVGEHHTPRFAVSSPAVVLSAIAARTTSIRLTSTVSVLSVLDPVRLYQDFAQLDLVAAGRAEVTVGRSAYAEPFGLFGVPIADYDAVFEEKLDLLVSLRDDEPVTWTGRYRPPLANAHVVPRLSRPLPVWVGVGGTPASATGAGRRGLPLSLALLGGTAARSRPLVDAYREAFVGRDRHAHTSIAGVSHFYVGPTSQQARETFYPYYRTYFADGRGVHLDRATFEQMAGPRGPLVVGSAAEVADKVSAQHEVLGVDRFLGQVDLGGLHTRLSLASMDRLAHDVVPQFS</sequence>
<evidence type="ECO:0000313" key="5">
    <source>
        <dbReference type="Proteomes" id="UP000281708"/>
    </source>
</evidence>
<dbReference type="Proteomes" id="UP000281708">
    <property type="component" value="Unassembled WGS sequence"/>
</dbReference>
<dbReference type="PANTHER" id="PTHR30137">
    <property type="entry name" value="LUCIFERASE-LIKE MONOOXYGENASE"/>
    <property type="match status" value="1"/>
</dbReference>
<dbReference type="EMBL" id="RDBE01000006">
    <property type="protein sequence ID" value="RLV50114.1"/>
    <property type="molecule type" value="Genomic_DNA"/>
</dbReference>
<reference evidence="4 5" key="1">
    <citation type="submission" date="2018-10" db="EMBL/GenBank/DDBJ databases">
        <title>Marmoricola sp. 4Q3S-7 whole genome shotgun sequence.</title>
        <authorList>
            <person name="Li F."/>
        </authorList>
    </citation>
    <scope>NUCLEOTIDE SEQUENCE [LARGE SCALE GENOMIC DNA]</scope>
    <source>
        <strain evidence="4 5">4Q3S-7</strain>
    </source>
</reference>
<dbReference type="PANTHER" id="PTHR30137:SF8">
    <property type="entry name" value="BLR5498 PROTEIN"/>
    <property type="match status" value="1"/>
</dbReference>
<keyword evidence="5" id="KW-1185">Reference proteome</keyword>